<accession>A0ABW5Q6S9</accession>
<feature type="domain" description="SHOCT" evidence="2">
    <location>
        <begin position="54"/>
        <end position="80"/>
    </location>
</feature>
<dbReference type="EMBL" id="JBHUMZ010000001">
    <property type="protein sequence ID" value="MFD2637272.1"/>
    <property type="molecule type" value="Genomic_DNA"/>
</dbReference>
<keyword evidence="1" id="KW-1133">Transmembrane helix</keyword>
<sequence length="82" mass="9388">MNGGMMNGDMGGNLFGGFFFSLIMIVLIVLIIVVLIWMFRNPSDNHKQTNQSQDSLEILKSRLAKGEITEEEYERLKDKINH</sequence>
<gene>
    <name evidence="3" type="ORF">ACFSW4_00020</name>
</gene>
<evidence type="ECO:0000259" key="2">
    <source>
        <dbReference type="Pfam" id="PF09851"/>
    </source>
</evidence>
<feature type="transmembrane region" description="Helical" evidence="1">
    <location>
        <begin position="15"/>
        <end position="39"/>
    </location>
</feature>
<comment type="caution">
    <text evidence="3">The sequence shown here is derived from an EMBL/GenBank/DDBJ whole genome shotgun (WGS) entry which is preliminary data.</text>
</comment>
<evidence type="ECO:0000313" key="3">
    <source>
        <dbReference type="EMBL" id="MFD2637272.1"/>
    </source>
</evidence>
<proteinExistence type="predicted"/>
<dbReference type="RefSeq" id="WP_054754989.1">
    <property type="nucleotide sequence ID" value="NZ_JBHUMZ010000001.1"/>
</dbReference>
<protein>
    <submittedName>
        <fullName evidence="3">SHOCT domain-containing protein</fullName>
    </submittedName>
</protein>
<keyword evidence="1" id="KW-0812">Transmembrane</keyword>
<reference evidence="4" key="1">
    <citation type="journal article" date="2019" name="Int. J. Syst. Evol. Microbiol.">
        <title>The Global Catalogue of Microorganisms (GCM) 10K type strain sequencing project: providing services to taxonomists for standard genome sequencing and annotation.</title>
        <authorList>
            <consortium name="The Broad Institute Genomics Platform"/>
            <consortium name="The Broad Institute Genome Sequencing Center for Infectious Disease"/>
            <person name="Wu L."/>
            <person name="Ma J."/>
        </authorList>
    </citation>
    <scope>NUCLEOTIDE SEQUENCE [LARGE SCALE GENOMIC DNA]</scope>
    <source>
        <strain evidence="4">TISTR 1571</strain>
    </source>
</reference>
<dbReference type="InterPro" id="IPR018649">
    <property type="entry name" value="SHOCT"/>
</dbReference>
<evidence type="ECO:0000313" key="4">
    <source>
        <dbReference type="Proteomes" id="UP001597452"/>
    </source>
</evidence>
<evidence type="ECO:0000256" key="1">
    <source>
        <dbReference type="SAM" id="Phobius"/>
    </source>
</evidence>
<dbReference type="Pfam" id="PF09851">
    <property type="entry name" value="SHOCT"/>
    <property type="match status" value="1"/>
</dbReference>
<name>A0ABW5Q6S9_9BACI</name>
<keyword evidence="4" id="KW-1185">Reference proteome</keyword>
<keyword evidence="1" id="KW-0472">Membrane</keyword>
<organism evidence="3 4">
    <name type="scientific">Piscibacillus salipiscarius</name>
    <dbReference type="NCBI Taxonomy" id="299480"/>
    <lineage>
        <taxon>Bacteria</taxon>
        <taxon>Bacillati</taxon>
        <taxon>Bacillota</taxon>
        <taxon>Bacilli</taxon>
        <taxon>Bacillales</taxon>
        <taxon>Bacillaceae</taxon>
        <taxon>Piscibacillus</taxon>
    </lineage>
</organism>
<dbReference type="Proteomes" id="UP001597452">
    <property type="component" value="Unassembled WGS sequence"/>
</dbReference>